<dbReference type="SUPFAM" id="SSF48371">
    <property type="entry name" value="ARM repeat"/>
    <property type="match status" value="1"/>
</dbReference>
<name>A0ABC8T4L2_9AQUA</name>
<keyword evidence="5" id="KW-1185">Reference proteome</keyword>
<dbReference type="Pfam" id="PF25458">
    <property type="entry name" value="INTS4_C"/>
    <property type="match status" value="1"/>
</dbReference>
<evidence type="ECO:0000313" key="5">
    <source>
        <dbReference type="Proteomes" id="UP001642360"/>
    </source>
</evidence>
<dbReference type="InterPro" id="IPR016024">
    <property type="entry name" value="ARM-type_fold"/>
</dbReference>
<protein>
    <recommendedName>
        <fullName evidence="3">Integrator complex subunit 4/Protein SIEL C-terminal Ig-like domain-containing protein</fullName>
    </recommendedName>
</protein>
<keyword evidence="2" id="KW-0539">Nucleus</keyword>
<dbReference type="EMBL" id="CAUOFW020003847">
    <property type="protein sequence ID" value="CAK9162369.1"/>
    <property type="molecule type" value="Genomic_DNA"/>
</dbReference>
<dbReference type="PANTHER" id="PTHR20938:SF0">
    <property type="entry name" value="INTEGRATOR COMPLEX SUBUNIT 4"/>
    <property type="match status" value="1"/>
</dbReference>
<evidence type="ECO:0000259" key="3">
    <source>
        <dbReference type="Pfam" id="PF25458"/>
    </source>
</evidence>
<reference evidence="4 5" key="1">
    <citation type="submission" date="2024-02" db="EMBL/GenBank/DDBJ databases">
        <authorList>
            <person name="Vignale AGUSTIN F."/>
            <person name="Sosa J E."/>
            <person name="Modenutti C."/>
        </authorList>
    </citation>
    <scope>NUCLEOTIDE SEQUENCE [LARGE SCALE GENOMIC DNA]</scope>
</reference>
<proteinExistence type="predicted"/>
<dbReference type="Proteomes" id="UP001642360">
    <property type="component" value="Unassembled WGS sequence"/>
</dbReference>
<sequence length="959" mass="107937">MEQQLVSTLEQILNQNPLNKPLSLHTLCLARSLITNPFISQQTISSLLKTLTLTLQSLPTQNPLSLHHIFSLLSDLSIHQPQLCPQIFATIHSFSLLPTTSTRSLADSLCLLISLSERNQAFVPSLADTTESLFLSLCFRPCVSVQHWLLKTVNEFHVRPSVLIMVLLGFTKDPYPYIRKAALDGLAGLPKSVIVDDQSLIEGCYVRAVELLYDMEDCVRCSAVRTVIEWGQVLVASNEDQRKKDWSDLLFVQLCSMVRDMSVKVRVEAFDALGKIPTVTADVLLQTVSKKVLEINKKKKYPGQFTAKQFEIPASNAAGAFVHGLEDEFYEVRRSACFSLRTLTILSSEFAGQILNLLMDVLNDDSTVVRLQAMETLHHMAIFKNLEVQEAHLHMLLGTLVDTSTLIRSAARKILRLTKLHNLDMCKLCLHGLIENLEMYPQDEVDVFAVLFNIGRSHGKLASSVIEEAFQEIEPSFDGKLGLDSARVASLLVLGISTPFSHERHICSIPPIMFSYAVTLLGRISRGLADVMSQDTLLAYLTHCSRSSVFSASEFFKGEEPVSPVVNGDPPSVTCTSTSSPVGMHLLQISDGFCETDSQKTYGPREVITPPVGYQLEVHDEVTNFLKFILAKMKDIWTLIQFGCMDDVIRTLRSWKEELATYATDSLQSAGVLSFISKYLQVVKLLGKVWVDFLSIRKLQLNALGELGPVLGKLDRSLRDMRYRFIGLSKEEELHILELILITYTLRLSYVGVGCPQSALKKLYSTISRVEFLHEEGSIEPSKFVIELRNSLREVGTCDDGDSYSPFLFQKLLEFFSLKQFMLCGELKHVWAELDAQGSDFEDPLPFIAGLPVGIPFEVTLYNFLSETRLWLRMRLDNELTQFVFLDLNQFEGSDEIRKFTFVAPFYKTPKASSFRLRFCIGLECLSEDVHVANYSRGPKHELAYLCKEKDVHLSMVVK</sequence>
<evidence type="ECO:0000256" key="2">
    <source>
        <dbReference type="ARBA" id="ARBA00023242"/>
    </source>
</evidence>
<dbReference type="GO" id="GO:0005634">
    <property type="term" value="C:nucleus"/>
    <property type="evidence" value="ECO:0007669"/>
    <property type="project" value="UniProtKB-SubCell"/>
</dbReference>
<evidence type="ECO:0000256" key="1">
    <source>
        <dbReference type="ARBA" id="ARBA00004123"/>
    </source>
</evidence>
<dbReference type="InterPro" id="IPR011989">
    <property type="entry name" value="ARM-like"/>
</dbReference>
<accession>A0ABC8T4L2</accession>
<dbReference type="InterPro" id="IPR057412">
    <property type="entry name" value="INTS4_C"/>
</dbReference>
<comment type="caution">
    <text evidence="4">The sequence shown here is derived from an EMBL/GenBank/DDBJ whole genome shotgun (WGS) entry which is preliminary data.</text>
</comment>
<dbReference type="Gene3D" id="1.25.10.10">
    <property type="entry name" value="Leucine-rich Repeat Variant"/>
    <property type="match status" value="1"/>
</dbReference>
<evidence type="ECO:0000313" key="4">
    <source>
        <dbReference type="EMBL" id="CAK9162369.1"/>
    </source>
</evidence>
<comment type="subcellular location">
    <subcellularLocation>
        <location evidence="1">Nucleus</location>
    </subcellularLocation>
</comment>
<dbReference type="AlphaFoldDB" id="A0ABC8T4L2"/>
<feature type="domain" description="Integrator complex subunit 4/Protein SIEL C-terminal Ig-like" evidence="3">
    <location>
        <begin position="840"/>
        <end position="955"/>
    </location>
</feature>
<gene>
    <name evidence="4" type="ORF">ILEXP_LOCUS31239</name>
</gene>
<organism evidence="4 5">
    <name type="scientific">Ilex paraguariensis</name>
    <name type="common">yerba mate</name>
    <dbReference type="NCBI Taxonomy" id="185542"/>
    <lineage>
        <taxon>Eukaryota</taxon>
        <taxon>Viridiplantae</taxon>
        <taxon>Streptophyta</taxon>
        <taxon>Embryophyta</taxon>
        <taxon>Tracheophyta</taxon>
        <taxon>Spermatophyta</taxon>
        <taxon>Magnoliopsida</taxon>
        <taxon>eudicotyledons</taxon>
        <taxon>Gunneridae</taxon>
        <taxon>Pentapetalae</taxon>
        <taxon>asterids</taxon>
        <taxon>campanulids</taxon>
        <taxon>Aquifoliales</taxon>
        <taxon>Aquifoliaceae</taxon>
        <taxon>Ilex</taxon>
    </lineage>
</organism>
<dbReference type="PANTHER" id="PTHR20938">
    <property type="entry name" value="INTEGRATOR COMPLEX SUBUNIT 4"/>
    <property type="match status" value="1"/>
</dbReference>